<geneLocation type="chloroplast" evidence="7"/>
<evidence type="ECO:0000256" key="3">
    <source>
        <dbReference type="ARBA" id="ARBA00022748"/>
    </source>
</evidence>
<dbReference type="InterPro" id="IPR002541">
    <property type="entry name" value="Cyt_c_assembly"/>
</dbReference>
<dbReference type="InterPro" id="IPR017562">
    <property type="entry name" value="Cyt_c_biogenesis_CcsA"/>
</dbReference>
<evidence type="ECO:0000256" key="2">
    <source>
        <dbReference type="ARBA" id="ARBA00022692"/>
    </source>
</evidence>
<evidence type="ECO:0000256" key="5">
    <source>
        <dbReference type="ARBA" id="ARBA00023136"/>
    </source>
</evidence>
<dbReference type="GO" id="GO:0017004">
    <property type="term" value="P:cytochrome complex assembly"/>
    <property type="evidence" value="ECO:0007669"/>
    <property type="project" value="UniProtKB-KW"/>
</dbReference>
<evidence type="ECO:0000256" key="4">
    <source>
        <dbReference type="ARBA" id="ARBA00022989"/>
    </source>
</evidence>
<keyword evidence="7" id="KW-0150">Chloroplast</keyword>
<dbReference type="GO" id="GO:0005886">
    <property type="term" value="C:plasma membrane"/>
    <property type="evidence" value="ECO:0007669"/>
    <property type="project" value="TreeGrafter"/>
</dbReference>
<dbReference type="GO" id="GO:0020037">
    <property type="term" value="F:heme binding"/>
    <property type="evidence" value="ECO:0007669"/>
    <property type="project" value="InterPro"/>
</dbReference>
<dbReference type="GeneID" id="67142531"/>
<dbReference type="Pfam" id="PF01578">
    <property type="entry name" value="Cytochrom_C_asm"/>
    <property type="match status" value="1"/>
</dbReference>
<evidence type="ECO:0000256" key="1">
    <source>
        <dbReference type="ARBA" id="ARBA00004141"/>
    </source>
</evidence>
<organism evidence="7">
    <name type="scientific">Coniogramme intermedia</name>
    <dbReference type="NCBI Taxonomy" id="658545"/>
    <lineage>
        <taxon>Eukaryota</taxon>
        <taxon>Viridiplantae</taxon>
        <taxon>Streptophyta</taxon>
        <taxon>Embryophyta</taxon>
        <taxon>Tracheophyta</taxon>
        <taxon>Polypodiopsida</taxon>
        <taxon>Polypodiidae</taxon>
        <taxon>Polypodiales</taxon>
        <taxon>Pteridineae</taxon>
        <taxon>Pteridaceae</taxon>
        <taxon>Cryptogrammoideae</taxon>
        <taxon>Coniogramme</taxon>
    </lineage>
</organism>
<reference evidence="7" key="1">
    <citation type="submission" date="2020-11" db="EMBL/GenBank/DDBJ databases">
        <title>The complete chloroplast genome of a distinctive fern, Coniogramme intermedia (Pteridaceae).</title>
        <authorList>
            <person name="Zhang D."/>
            <person name="Yang W."/>
            <person name="Zhang G."/>
            <person name="Liu H."/>
            <person name="Cui Y."/>
            <person name="Wang L."/>
            <person name="Liu X."/>
        </authorList>
    </citation>
    <scope>NUCLEOTIDE SEQUENCE</scope>
</reference>
<evidence type="ECO:0000313" key="7">
    <source>
        <dbReference type="EMBL" id="QQO79387.1"/>
    </source>
</evidence>
<dbReference type="InterPro" id="IPR045062">
    <property type="entry name" value="Cyt_c_biogenesis_CcsA/CcmC"/>
</dbReference>
<name>A0A7T8E4G6_9MONI</name>
<dbReference type="EMBL" id="MW221463">
    <property type="protein sequence ID" value="QQO79387.1"/>
    <property type="molecule type" value="Genomic_DNA"/>
</dbReference>
<protein>
    <submittedName>
        <fullName evidence="7">Cytochrome c heme attachment protein</fullName>
    </submittedName>
</protein>
<gene>
    <name evidence="7" type="primary">ccsA</name>
</gene>
<dbReference type="PANTHER" id="PTHR30071:SF1">
    <property type="entry name" value="CYTOCHROME B_B6 PROTEIN-RELATED"/>
    <property type="match status" value="1"/>
</dbReference>
<keyword evidence="2" id="KW-0812">Transmembrane</keyword>
<sequence>MLLLATLPNSINLFHEIDKPNYFGKNSMTIASPRLTGFTVTRRFQNKHLPTGNSYESLIFLSWGFSLLYSKMSEKNRGGLPGAVLAPSATLTHAFATSSLPQDMQQSTSLVPASQSHRLMTHVTATLISYTTSLCGSPLAIVLLSLLRSSRDNYYFVNLGHNSEKRICLSNPRSNIKKQINVQSLPYSLFSNSRKCQWINCLDKWAYQTISLGFSFLTVGIPSGAVWANEARGSYRSWDPKETWASVTRLIYATYLHTRINERWTGEGPAVAASMGFFSVRIRFLGVNLLGIGLHNYGWLV</sequence>
<comment type="subcellular location">
    <subcellularLocation>
        <location evidence="1">Membrane</location>
        <topology evidence="1">Multi-pass membrane protein</topology>
    </subcellularLocation>
</comment>
<accession>A0A7T8E4G6</accession>
<dbReference type="AlphaFoldDB" id="A0A7T8E4G6"/>
<dbReference type="PANTHER" id="PTHR30071">
    <property type="entry name" value="HEME EXPORTER PROTEIN C"/>
    <property type="match status" value="1"/>
</dbReference>
<dbReference type="NCBIfam" id="TIGR03144">
    <property type="entry name" value="cytochr_II_ccsB"/>
    <property type="match status" value="1"/>
</dbReference>
<keyword evidence="7" id="KW-0934">Plastid</keyword>
<keyword evidence="4" id="KW-1133">Transmembrane helix</keyword>
<evidence type="ECO:0000259" key="6">
    <source>
        <dbReference type="Pfam" id="PF01578"/>
    </source>
</evidence>
<keyword evidence="3" id="KW-0201">Cytochrome c-type biogenesis</keyword>
<proteinExistence type="predicted"/>
<feature type="domain" description="Cytochrome c assembly protein" evidence="6">
    <location>
        <begin position="52"/>
        <end position="295"/>
    </location>
</feature>
<keyword evidence="5" id="KW-0472">Membrane</keyword>
<dbReference type="RefSeq" id="YP_010145598.1">
    <property type="nucleotide sequence ID" value="NC_057002.1"/>
</dbReference>